<reference evidence="1" key="1">
    <citation type="submission" date="2020-04" db="EMBL/GenBank/DDBJ databases">
        <authorList>
            <person name="Alioto T."/>
            <person name="Alioto T."/>
            <person name="Gomez Garrido J."/>
        </authorList>
    </citation>
    <scope>NUCLEOTIDE SEQUENCE</scope>
    <source>
        <strain evidence="1">A484AB</strain>
    </source>
</reference>
<dbReference type="EMBL" id="CACRXK020000084">
    <property type="protein sequence ID" value="CAB3978031.1"/>
    <property type="molecule type" value="Genomic_DNA"/>
</dbReference>
<organism evidence="1 2">
    <name type="scientific">Paramuricea clavata</name>
    <name type="common">Red gorgonian</name>
    <name type="synonym">Violescent sea-whip</name>
    <dbReference type="NCBI Taxonomy" id="317549"/>
    <lineage>
        <taxon>Eukaryota</taxon>
        <taxon>Metazoa</taxon>
        <taxon>Cnidaria</taxon>
        <taxon>Anthozoa</taxon>
        <taxon>Octocorallia</taxon>
        <taxon>Malacalcyonacea</taxon>
        <taxon>Plexauridae</taxon>
        <taxon>Paramuricea</taxon>
    </lineage>
</organism>
<evidence type="ECO:0000313" key="2">
    <source>
        <dbReference type="Proteomes" id="UP001152795"/>
    </source>
</evidence>
<proteinExistence type="predicted"/>
<evidence type="ECO:0000313" key="1">
    <source>
        <dbReference type="EMBL" id="CAB3978031.1"/>
    </source>
</evidence>
<keyword evidence="2" id="KW-1185">Reference proteome</keyword>
<dbReference type="Proteomes" id="UP001152795">
    <property type="component" value="Unassembled WGS sequence"/>
</dbReference>
<comment type="caution">
    <text evidence="1">The sequence shown here is derived from an EMBL/GenBank/DDBJ whole genome shotgun (WGS) entry which is preliminary data.</text>
</comment>
<sequence length="138" mass="16196">MGMTYWKYLQYNIELLTKIVGIVQFSDRVAKARLQSKLSSAGFNINWLRDVKLPMVLPHVQIWLLCRHHELSESNIREQGVFALGGRNRHLEDDLVPYKYLIEDFMKNKNYALCAPYKEGQKICEYADALSRLPYDKI</sequence>
<dbReference type="AlphaFoldDB" id="A0A6S7FV07"/>
<gene>
    <name evidence="1" type="ORF">PACLA_8A026751</name>
</gene>
<protein>
    <submittedName>
        <fullName evidence="1">Uncharacterized protein</fullName>
    </submittedName>
</protein>
<accession>A0A6S7FV07</accession>
<name>A0A6S7FV07_PARCT</name>